<keyword evidence="3" id="KW-1185">Reference proteome</keyword>
<protein>
    <recommendedName>
        <fullName evidence="1">GH16 domain-containing protein</fullName>
    </recommendedName>
</protein>
<feature type="domain" description="GH16" evidence="1">
    <location>
        <begin position="51"/>
        <end position="308"/>
    </location>
</feature>
<evidence type="ECO:0000259" key="1">
    <source>
        <dbReference type="PROSITE" id="PS51762"/>
    </source>
</evidence>
<sequence>MRRLFYEAKSYHQSWFLSRHWSLSFALATCSLASGFKLAKSYDASNWFDSFTYHNRDDPIHGTVDYVNLTDAQNLGLTKIVNGQVYMGADSQSVVPSNSRGRKSIWVTSKEDFNHGLLVGDFAHVPASDCGVWPGFWAIREELNAPYGEIDILEYFSDSPHGYITLHSDPKLPDCVFKQSSYGQTGEVNQGSTSCSGDIGCSTVGPDNGAGTGFNAAQGGVYAMDWTSEYIKIWHFARSEVPADITAGTPNPSKWRLPNANFASNDGGCDLDSNFPPQTIYFDTTFCGSMAGGKGWTDWSDCSKKTGVPTCDEFVRKHPEAFHNAYWLVNSVKIYQ</sequence>
<organism evidence="2 3">
    <name type="scientific">Hymenoscyphus albidus</name>
    <dbReference type="NCBI Taxonomy" id="595503"/>
    <lineage>
        <taxon>Eukaryota</taxon>
        <taxon>Fungi</taxon>
        <taxon>Dikarya</taxon>
        <taxon>Ascomycota</taxon>
        <taxon>Pezizomycotina</taxon>
        <taxon>Leotiomycetes</taxon>
        <taxon>Helotiales</taxon>
        <taxon>Helotiaceae</taxon>
        <taxon>Hymenoscyphus</taxon>
    </lineage>
</organism>
<dbReference type="InterPro" id="IPR000757">
    <property type="entry name" value="Beta-glucanase-like"/>
</dbReference>
<evidence type="ECO:0000313" key="2">
    <source>
        <dbReference type="EMBL" id="CAG8977554.1"/>
    </source>
</evidence>
<name>A0A9N9LLV0_9HELO</name>
<dbReference type="EMBL" id="CAJVRM010000223">
    <property type="protein sequence ID" value="CAG8977554.1"/>
    <property type="molecule type" value="Genomic_DNA"/>
</dbReference>
<dbReference type="Gene3D" id="2.60.120.200">
    <property type="match status" value="1"/>
</dbReference>
<evidence type="ECO:0000313" key="3">
    <source>
        <dbReference type="Proteomes" id="UP000701801"/>
    </source>
</evidence>
<dbReference type="PROSITE" id="PS51762">
    <property type="entry name" value="GH16_2"/>
    <property type="match status" value="1"/>
</dbReference>
<dbReference type="GO" id="GO:0009251">
    <property type="term" value="P:glucan catabolic process"/>
    <property type="evidence" value="ECO:0007669"/>
    <property type="project" value="TreeGrafter"/>
</dbReference>
<dbReference type="AlphaFoldDB" id="A0A9N9LLV0"/>
<proteinExistence type="predicted"/>
<dbReference type="PANTHER" id="PTHR10963:SF24">
    <property type="entry name" value="GLYCOSIDASE C21B10.07-RELATED"/>
    <property type="match status" value="1"/>
</dbReference>
<comment type="caution">
    <text evidence="2">The sequence shown here is derived from an EMBL/GenBank/DDBJ whole genome shotgun (WGS) entry which is preliminary data.</text>
</comment>
<dbReference type="OrthoDB" id="192832at2759"/>
<dbReference type="Proteomes" id="UP000701801">
    <property type="component" value="Unassembled WGS sequence"/>
</dbReference>
<dbReference type="InterPro" id="IPR013320">
    <property type="entry name" value="ConA-like_dom_sf"/>
</dbReference>
<accession>A0A9N9LLV0</accession>
<dbReference type="PANTHER" id="PTHR10963">
    <property type="entry name" value="GLYCOSYL HYDROLASE-RELATED"/>
    <property type="match status" value="1"/>
</dbReference>
<dbReference type="Pfam" id="PF26113">
    <property type="entry name" value="GH16_XgeA"/>
    <property type="match status" value="1"/>
</dbReference>
<dbReference type="GO" id="GO:0004553">
    <property type="term" value="F:hydrolase activity, hydrolyzing O-glycosyl compounds"/>
    <property type="evidence" value="ECO:0007669"/>
    <property type="project" value="InterPro"/>
</dbReference>
<gene>
    <name evidence="2" type="ORF">HYALB_00012360</name>
</gene>
<reference evidence="2" key="1">
    <citation type="submission" date="2021-07" db="EMBL/GenBank/DDBJ databases">
        <authorList>
            <person name="Durling M."/>
        </authorList>
    </citation>
    <scope>NUCLEOTIDE SEQUENCE</scope>
</reference>
<dbReference type="SUPFAM" id="SSF49899">
    <property type="entry name" value="Concanavalin A-like lectins/glucanases"/>
    <property type="match status" value="1"/>
</dbReference>
<dbReference type="InterPro" id="IPR050546">
    <property type="entry name" value="Glycosyl_Hydrlase_16"/>
</dbReference>